<dbReference type="PANTHER" id="PTHR23317:SF76">
    <property type="entry name" value="LD20667P"/>
    <property type="match status" value="1"/>
</dbReference>
<protein>
    <submittedName>
        <fullName evidence="2">Uncharacterized protein</fullName>
    </submittedName>
</protein>
<accession>A0A7S4ITR2</accession>
<dbReference type="GO" id="GO:0005085">
    <property type="term" value="F:guanyl-nucleotide exchange factor activity"/>
    <property type="evidence" value="ECO:0007669"/>
    <property type="project" value="InterPro"/>
</dbReference>
<feature type="region of interest" description="Disordered" evidence="1">
    <location>
        <begin position="367"/>
        <end position="398"/>
    </location>
</feature>
<sequence>MYNPAPGGRSLLEGVFTKIVTVPRNNDSEGMGGVPLQDEIKVRLPDILDGSHSLQFSLFGVNFSARDSGGLESNLSSQQKVASPALSCDLVAEALVPLSSSATREPCTGSRVATVIPDGMHRIGLGSHLRLQVESRLVSSVHVSDPAVAAALRDFPPPLAEAADGTADLGGAAELAIPHSRSGVGGSSSSSPRDAAAGGWTAMLVPMHNILSSASGRAVAYHLHSLVYLHLRNLVSAGAPAIDFSFATHLMDARKASGFAERAMVPASKDLRWLTETVRCLLMVLRQARLHFAGGAPGDDEGGRGRSRGPGQRLWRDRFLKRLLDWFDEGTFLQRRSALGHQDDILVRQTSNAESMVSDADAASRGAGMVASSSSQSLTGIEKARSHDNAAPMDGARKGYGDGNIRVVIEQNHRPVARARFDVRGLSPRRSSKPFSRKAYGASRTDQMRVEAEMYESSANSRFTEFFDDELTVVTMDLSLATGATTEFSSGAIGRKLLDHQTPDTAASAASAAAARMSEGMRQWGLTVDEEDEGGSNYGEEASTASGSPCSPSMEKVKSTASSTTTPFKSMAKRVNTVAQLMLTPCVAPNLSSVLASSTSGGEYSPSAAKGGRKAAARGSGKVGGSIPTQDKVPSVVTGTASGPNRLSKTEARQQQQQQQVCCPGSDVDNDDDEVESFAPRDNWAFLGAPPRAKLRGSHYAHVERLEFSFPSLEEGRALSSEYAQLRTQPFLYEVFFSVWLHIWLDHTALSASANELETANLFVTNMDFLLPVCLRSIAMRCSLQSPNGELTTTVFDGKHIQVMIPLIQVLTRGLFNKAFAFGENDDQDLSDTELVLALSLSDSFLDFLCGLLSLVHPAQTSLLVETYLKTLRGCEVDDGDRMSDIETSSVSSSVAWTHASLRRVRCSRQLRLRAVEKLACVPQFVALNYPWKYSPVRWNRAANASSWAHQTYDDVVSERKKSMSQDMSDRLPSPHWLAEMLANECFVICSTSCEAVVAEAVAQIKASHQTQGKKSQSQRKGLVLTRKDLLRFQSTAVHAITCVYELLLRRHATDGRYQVDESRRRVAAMLLSPVLDHSVINAQWLAKMEATHKVRSLWLMCVLHVLQEAPEVLLREKLRNFCMSPDFHIHRFVRVLRLCSSTYQSFLLDNTSHSAILGNLSPWLLQESFNTICAATNILVDECHGMLNASRHEQTKMAQGILDLLLHIISAPHSCVTHLRALGGASQALDHFGPAVFLDVVGDTLQHWARMLLTLMNSTSLSVRSIAVDFMVSLLGETFKEVGNVDEIAMVLVTVMPEVVAREIALYSVSGQVLRMEDIECSIWPLRRALADVEDTNPADDNRVDSHLSPVLTTLCRTCQAVIDGVLVELRLKGSNSSLVGSSVQLNVKGYTFDADEESLFEAANFFQPETGPLQRIRWLLTLKSLHESKGQWVEAAEALLLCSKTIADAVPYIKRCWRPSQFDLWQDERRSIWLSTVGEEIGLPDRSNAQVVDFAGDFLEPAFLFGIEGRRNKSGMLNRPTVASMSRMLATCTKEAVSKYLMEDGMESLAFKRLEELLKVVMDFIEDHSTMGTTRMTNHGVFVEENVALRKMTASLNADMTRLAERMVLLSEGNEPEADDTSNRQATAQRQGTAAKEGEERIRGQFYVRVVLLGRKPDRFKESTALPTFLEWETPSVCRVPQDAIAKATTSKGNEEQSICSAFAEPLLAALSTEVPYESISVLDEIPSESSLNLKRETRTFLVVTMVRMQVSSISSRRVFDFSAGAPNSGESKHFIYKKKDAFRQQQAEPGLLSSGQLSALSSRFVELTVAHQFPCALSRQRTLITSELLTGK</sequence>
<gene>
    <name evidence="2" type="ORF">OAUR00152_LOCUS15157</name>
</gene>
<organism evidence="2">
    <name type="scientific">Odontella aurita</name>
    <dbReference type="NCBI Taxonomy" id="265563"/>
    <lineage>
        <taxon>Eukaryota</taxon>
        <taxon>Sar</taxon>
        <taxon>Stramenopiles</taxon>
        <taxon>Ochrophyta</taxon>
        <taxon>Bacillariophyta</taxon>
        <taxon>Mediophyceae</taxon>
        <taxon>Biddulphiophycidae</taxon>
        <taxon>Eupodiscales</taxon>
        <taxon>Odontellaceae</taxon>
        <taxon>Odontella</taxon>
    </lineage>
</organism>
<feature type="compositionally biased region" description="Low complexity" evidence="1">
    <location>
        <begin position="1626"/>
        <end position="1637"/>
    </location>
</feature>
<evidence type="ECO:0000313" key="2">
    <source>
        <dbReference type="EMBL" id="CAE2239292.1"/>
    </source>
</evidence>
<dbReference type="GO" id="GO:0007264">
    <property type="term" value="P:small GTPase-mediated signal transduction"/>
    <property type="evidence" value="ECO:0007669"/>
    <property type="project" value="InterPro"/>
</dbReference>
<feature type="region of interest" description="Disordered" evidence="1">
    <location>
        <begin position="595"/>
        <end position="649"/>
    </location>
</feature>
<proteinExistence type="predicted"/>
<evidence type="ECO:0000256" key="1">
    <source>
        <dbReference type="SAM" id="MobiDB-lite"/>
    </source>
</evidence>
<feature type="region of interest" description="Disordered" evidence="1">
    <location>
        <begin position="529"/>
        <end position="567"/>
    </location>
</feature>
<dbReference type="EMBL" id="HBKQ01022329">
    <property type="protein sequence ID" value="CAE2239292.1"/>
    <property type="molecule type" value="Transcribed_RNA"/>
</dbReference>
<name>A0A7S4ITR2_9STRA</name>
<dbReference type="InterPro" id="IPR026791">
    <property type="entry name" value="DOCK"/>
</dbReference>
<dbReference type="PANTHER" id="PTHR23317">
    <property type="entry name" value="DEDICATOR OF CYTOKINESIS DOCK"/>
    <property type="match status" value="1"/>
</dbReference>
<feature type="region of interest" description="Disordered" evidence="1">
    <location>
        <begin position="1615"/>
        <end position="1639"/>
    </location>
</feature>
<feature type="compositionally biased region" description="Polar residues" evidence="1">
    <location>
        <begin position="637"/>
        <end position="647"/>
    </location>
</feature>
<reference evidence="2" key="1">
    <citation type="submission" date="2021-01" db="EMBL/GenBank/DDBJ databases">
        <authorList>
            <person name="Corre E."/>
            <person name="Pelletier E."/>
            <person name="Niang G."/>
            <person name="Scheremetjew M."/>
            <person name="Finn R."/>
            <person name="Kale V."/>
            <person name="Holt S."/>
            <person name="Cochrane G."/>
            <person name="Meng A."/>
            <person name="Brown T."/>
            <person name="Cohen L."/>
        </authorList>
    </citation>
    <scope>NUCLEOTIDE SEQUENCE</scope>
    <source>
        <strain evidence="2">Isolate 1302-5</strain>
    </source>
</reference>